<proteinExistence type="predicted"/>
<evidence type="ECO:0000313" key="3">
    <source>
        <dbReference type="Proteomes" id="UP001273768"/>
    </source>
</evidence>
<comment type="caution">
    <text evidence="2">The sequence shown here is derived from an EMBL/GenBank/DDBJ whole genome shotgun (WGS) entry which is preliminary data.</text>
</comment>
<dbReference type="CDD" id="cd02911">
    <property type="entry name" value="arch_FMN"/>
    <property type="match status" value="1"/>
</dbReference>
<dbReference type="SUPFAM" id="SSF51395">
    <property type="entry name" value="FMN-linked oxidoreductases"/>
    <property type="match status" value="1"/>
</dbReference>
<dbReference type="InterPro" id="IPR037347">
    <property type="entry name" value="MJ0144_FMN"/>
</dbReference>
<protein>
    <submittedName>
        <fullName evidence="2">Methanogenesis marker 9 domain-containing protein</fullName>
    </submittedName>
</protein>
<feature type="domain" description="DUS-like FMN-binding" evidence="1">
    <location>
        <begin position="96"/>
        <end position="257"/>
    </location>
</feature>
<evidence type="ECO:0000259" key="1">
    <source>
        <dbReference type="Pfam" id="PF01207"/>
    </source>
</evidence>
<sequence>MMEAYDRFELLINDRIVKTPIAIASMAGIVDAAYVLERAAHVGAAFIGGYSIDGPTLDASRRMAEAGRKEFLYDDPLEALEKEVNALKQSDVVTGINLRGSTPAAYGEIAGAFEDRVVYEVDAHCRQPPMLEAGCGEYLLRHPAKLVEIIRALKAADVTVSVKVRAGVAANDQDLARTVWKAGADILHVDLMDFGHNKVRQLRNASPLMLIANNSMTTFDKAMDAFSHGADLVSLARQSDPWTLAGLDAAITRSADEGGWYNAPKQLCRGGDIRALTFCCMPVKACPLIPTLEKIGLSRDEYLKLKQEAVKGTPLEDGKNTCFGSLAWCCKISSPCMFRNMTLEKMGLSARDYMRCKHRLSEKIMHRVFDGEEAADESG</sequence>
<dbReference type="Proteomes" id="UP001273768">
    <property type="component" value="Unassembled WGS sequence"/>
</dbReference>
<dbReference type="InterPro" id="IPR035587">
    <property type="entry name" value="DUS-like_FMN-bd"/>
</dbReference>
<dbReference type="NCBIfam" id="TIGR03277">
    <property type="entry name" value="methan_mark_9"/>
    <property type="match status" value="1"/>
</dbReference>
<dbReference type="Gene3D" id="3.20.20.70">
    <property type="entry name" value="Aldolase class I"/>
    <property type="match status" value="1"/>
</dbReference>
<dbReference type="EMBL" id="JABFFQ010000006">
    <property type="protein sequence ID" value="MDV4343289.1"/>
    <property type="molecule type" value="Genomic_DNA"/>
</dbReference>
<dbReference type="Pfam" id="PF01207">
    <property type="entry name" value="Dus"/>
    <property type="match status" value="1"/>
</dbReference>
<accession>A0ABU3Z3Z5</accession>
<reference evidence="2 3" key="1">
    <citation type="submission" date="2020-05" db="EMBL/GenBank/DDBJ databases">
        <title>Isolation and characterization of methanoarchaea from a cold seep at offshore SW Taiwan.</title>
        <authorList>
            <person name="Chen Y.-W."/>
            <person name="Chen S.-C."/>
            <person name="Lai M.-C."/>
        </authorList>
    </citation>
    <scope>NUCLEOTIDE SEQUENCE [LARGE SCALE GENOMIC DNA]</scope>
    <source>
        <strain evidence="2 3">YWC-01</strain>
    </source>
</reference>
<dbReference type="InterPro" id="IPR017671">
    <property type="entry name" value="Methan_mark_9"/>
</dbReference>
<organism evidence="2 3">
    <name type="scientific">Methanoculleus nereidis</name>
    <dbReference type="NCBI Taxonomy" id="2735141"/>
    <lineage>
        <taxon>Archaea</taxon>
        <taxon>Methanobacteriati</taxon>
        <taxon>Methanobacteriota</taxon>
        <taxon>Stenosarchaea group</taxon>
        <taxon>Methanomicrobia</taxon>
        <taxon>Methanomicrobiales</taxon>
        <taxon>Methanomicrobiaceae</taxon>
        <taxon>Methanoculleus</taxon>
    </lineage>
</organism>
<dbReference type="InterPro" id="IPR013785">
    <property type="entry name" value="Aldolase_TIM"/>
</dbReference>
<gene>
    <name evidence="2" type="ORF">HL657_08950</name>
</gene>
<keyword evidence="3" id="KW-1185">Reference proteome</keyword>
<name>A0ABU3Z3Z5_9EURY</name>
<evidence type="ECO:0000313" key="2">
    <source>
        <dbReference type="EMBL" id="MDV4343289.1"/>
    </source>
</evidence>
<dbReference type="RefSeq" id="WP_317296474.1">
    <property type="nucleotide sequence ID" value="NZ_JABFFQ010000006.1"/>
</dbReference>